<proteinExistence type="predicted"/>
<organism evidence="2 3">
    <name type="scientific">Thauera sinica</name>
    <dbReference type="NCBI Taxonomy" id="2665146"/>
    <lineage>
        <taxon>Bacteria</taxon>
        <taxon>Pseudomonadati</taxon>
        <taxon>Pseudomonadota</taxon>
        <taxon>Betaproteobacteria</taxon>
        <taxon>Rhodocyclales</taxon>
        <taxon>Zoogloeaceae</taxon>
        <taxon>Thauera</taxon>
    </lineage>
</organism>
<feature type="region of interest" description="Disordered" evidence="1">
    <location>
        <begin position="124"/>
        <end position="145"/>
    </location>
</feature>
<gene>
    <name evidence="2" type="ORF">ACFPTN_17320</name>
</gene>
<reference evidence="3" key="1">
    <citation type="journal article" date="2019" name="Int. J. Syst. Evol. Microbiol.">
        <title>The Global Catalogue of Microorganisms (GCM) 10K type strain sequencing project: providing services to taxonomists for standard genome sequencing and annotation.</title>
        <authorList>
            <consortium name="The Broad Institute Genomics Platform"/>
            <consortium name="The Broad Institute Genome Sequencing Center for Infectious Disease"/>
            <person name="Wu L."/>
            <person name="Ma J."/>
        </authorList>
    </citation>
    <scope>NUCLEOTIDE SEQUENCE [LARGE SCALE GENOMIC DNA]</scope>
    <source>
        <strain evidence="3">SHR3</strain>
    </source>
</reference>
<sequence length="145" mass="17326">MQEYVMQKEELAKAALKLREVLHVAREDFLKRGYPGSAECVDYALELLNPILDLCISNELEEPFDFFGYMVRNMRDQFWIPYDDPHWRRLCDLGRGGLTHKDFLESNFAKQKIMPKQLRIPQKVEYQPGESQQERVKRELKFKEK</sequence>
<dbReference type="RefSeq" id="WP_157748673.1">
    <property type="nucleotide sequence ID" value="NZ_JBHSOG010000077.1"/>
</dbReference>
<evidence type="ECO:0000256" key="1">
    <source>
        <dbReference type="SAM" id="MobiDB-lite"/>
    </source>
</evidence>
<evidence type="ECO:0000313" key="2">
    <source>
        <dbReference type="EMBL" id="MFC5771142.1"/>
    </source>
</evidence>
<protein>
    <submittedName>
        <fullName evidence="2">Uncharacterized protein</fullName>
    </submittedName>
</protein>
<dbReference type="Proteomes" id="UP001595974">
    <property type="component" value="Unassembled WGS sequence"/>
</dbReference>
<name>A0ABW1AV29_9RHOO</name>
<feature type="compositionally biased region" description="Basic and acidic residues" evidence="1">
    <location>
        <begin position="132"/>
        <end position="145"/>
    </location>
</feature>
<comment type="caution">
    <text evidence="2">The sequence shown here is derived from an EMBL/GenBank/DDBJ whole genome shotgun (WGS) entry which is preliminary data.</text>
</comment>
<evidence type="ECO:0000313" key="3">
    <source>
        <dbReference type="Proteomes" id="UP001595974"/>
    </source>
</evidence>
<keyword evidence="3" id="KW-1185">Reference proteome</keyword>
<dbReference type="EMBL" id="JBHSOG010000077">
    <property type="protein sequence ID" value="MFC5771142.1"/>
    <property type="molecule type" value="Genomic_DNA"/>
</dbReference>
<accession>A0ABW1AV29</accession>